<evidence type="ECO:0000256" key="1">
    <source>
        <dbReference type="ARBA" id="ARBA00010231"/>
    </source>
</evidence>
<dbReference type="FunFam" id="3.40.120.10:FF:000002">
    <property type="entry name" value="Phosphoglucosamine mutase"/>
    <property type="match status" value="1"/>
</dbReference>
<dbReference type="SUPFAM" id="SSF55957">
    <property type="entry name" value="Phosphoglucomutase, C-terminal domain"/>
    <property type="match status" value="1"/>
</dbReference>
<dbReference type="InterPro" id="IPR005843">
    <property type="entry name" value="A-D-PHexomutase_C"/>
</dbReference>
<feature type="domain" description="Alpha-D-phosphohexomutase alpha/beta/alpha" evidence="12">
    <location>
        <begin position="159"/>
        <end position="254"/>
    </location>
</feature>
<feature type="modified residue" description="Phosphoserine" evidence="9">
    <location>
        <position position="104"/>
    </location>
</feature>
<keyword evidence="3 9" id="KW-0479">Metal-binding</keyword>
<dbReference type="GO" id="GO:0005975">
    <property type="term" value="P:carbohydrate metabolic process"/>
    <property type="evidence" value="ECO:0007669"/>
    <property type="project" value="InterPro"/>
</dbReference>
<name>A0A941DAV3_9MICO</name>
<feature type="domain" description="Alpha-D-phosphohexomutase alpha/beta/alpha" evidence="11">
    <location>
        <begin position="3"/>
        <end position="138"/>
    </location>
</feature>
<dbReference type="GO" id="GO:0005829">
    <property type="term" value="C:cytosol"/>
    <property type="evidence" value="ECO:0007669"/>
    <property type="project" value="TreeGrafter"/>
</dbReference>
<keyword evidence="5 9" id="KW-0413">Isomerase</keyword>
<evidence type="ECO:0000256" key="8">
    <source>
        <dbReference type="ARBA" id="ARBA00068193"/>
    </source>
</evidence>
<dbReference type="Gene3D" id="3.30.310.50">
    <property type="entry name" value="Alpha-D-phosphohexomutase, C-terminal domain"/>
    <property type="match status" value="1"/>
</dbReference>
<dbReference type="PANTHER" id="PTHR42946">
    <property type="entry name" value="PHOSPHOHEXOSE MUTASE"/>
    <property type="match status" value="1"/>
</dbReference>
<dbReference type="FunFam" id="3.40.120.10:FF:000001">
    <property type="entry name" value="Phosphoglucosamine mutase"/>
    <property type="match status" value="1"/>
</dbReference>
<dbReference type="NCBIfam" id="TIGR01455">
    <property type="entry name" value="glmM"/>
    <property type="match status" value="1"/>
</dbReference>
<dbReference type="HAMAP" id="MF_01554_B">
    <property type="entry name" value="GlmM_B"/>
    <property type="match status" value="1"/>
</dbReference>
<dbReference type="InterPro" id="IPR005845">
    <property type="entry name" value="A-D-PHexomutase_a/b/a-II"/>
</dbReference>
<dbReference type="FunFam" id="3.30.310.50:FF:000001">
    <property type="entry name" value="Phosphoglucosamine mutase"/>
    <property type="match status" value="1"/>
</dbReference>
<feature type="binding site" evidence="9">
    <location>
        <position position="245"/>
    </location>
    <ligand>
        <name>Mg(2+)</name>
        <dbReference type="ChEBI" id="CHEBI:18420"/>
    </ligand>
</feature>
<evidence type="ECO:0000256" key="6">
    <source>
        <dbReference type="ARBA" id="ARBA00050364"/>
    </source>
</evidence>
<evidence type="ECO:0000313" key="14">
    <source>
        <dbReference type="EMBL" id="MBR7743022.1"/>
    </source>
</evidence>
<dbReference type="InterPro" id="IPR005841">
    <property type="entry name" value="Alpha-D-phosphohexomutase_SF"/>
</dbReference>
<evidence type="ECO:0000256" key="2">
    <source>
        <dbReference type="ARBA" id="ARBA00022553"/>
    </source>
</evidence>
<evidence type="ECO:0000313" key="15">
    <source>
        <dbReference type="Proteomes" id="UP000677016"/>
    </source>
</evidence>
<dbReference type="PRINTS" id="PR00509">
    <property type="entry name" value="PGMPMM"/>
</dbReference>
<evidence type="ECO:0000259" key="12">
    <source>
        <dbReference type="Pfam" id="PF02879"/>
    </source>
</evidence>
<dbReference type="GO" id="GO:0009252">
    <property type="term" value="P:peptidoglycan biosynthetic process"/>
    <property type="evidence" value="ECO:0007669"/>
    <property type="project" value="TreeGrafter"/>
</dbReference>
<dbReference type="InterPro" id="IPR006352">
    <property type="entry name" value="GlmM_bact"/>
</dbReference>
<dbReference type="Pfam" id="PF00408">
    <property type="entry name" value="PGM_PMM_IV"/>
    <property type="match status" value="1"/>
</dbReference>
<evidence type="ECO:0000256" key="7">
    <source>
        <dbReference type="ARBA" id="ARBA00066330"/>
    </source>
</evidence>
<dbReference type="InterPro" id="IPR016055">
    <property type="entry name" value="A-D-PHexomutase_a/b/a-I/II/III"/>
</dbReference>
<dbReference type="Pfam" id="PF02880">
    <property type="entry name" value="PGM_PMM_III"/>
    <property type="match status" value="1"/>
</dbReference>
<dbReference type="InterPro" id="IPR005844">
    <property type="entry name" value="A-D-PHexomutase_a/b/a-I"/>
</dbReference>
<feature type="binding site" evidence="9">
    <location>
        <position position="241"/>
    </location>
    <ligand>
        <name>Mg(2+)</name>
        <dbReference type="ChEBI" id="CHEBI:18420"/>
    </ligand>
</feature>
<gene>
    <name evidence="9" type="primary">glmM</name>
    <name evidence="14" type="ORF">KC207_06940</name>
</gene>
<reference evidence="14" key="1">
    <citation type="submission" date="2021-04" db="EMBL/GenBank/DDBJ databases">
        <title>Phycicoccus avicenniae sp. nov., a novel endophytic actinomycetes isolated from branch of Avicennia mariana.</title>
        <authorList>
            <person name="Tuo L."/>
        </authorList>
    </citation>
    <scope>NUCLEOTIDE SEQUENCE</scope>
    <source>
        <strain evidence="14">BSK3Z-2</strain>
    </source>
</reference>
<evidence type="ECO:0000256" key="5">
    <source>
        <dbReference type="ARBA" id="ARBA00023235"/>
    </source>
</evidence>
<dbReference type="Gene3D" id="3.40.120.10">
    <property type="entry name" value="Alpha-D-Glucose-1,6-Bisphosphate, subunit A, domain 3"/>
    <property type="match status" value="3"/>
</dbReference>
<dbReference type="Proteomes" id="UP000677016">
    <property type="component" value="Unassembled WGS sequence"/>
</dbReference>
<accession>A0A941DAV3</accession>
<feature type="domain" description="Alpha-D-phosphohexomutase alpha/beta/alpha" evidence="13">
    <location>
        <begin position="258"/>
        <end position="368"/>
    </location>
</feature>
<comment type="cofactor">
    <cofactor evidence="9">
        <name>Mg(2+)</name>
        <dbReference type="ChEBI" id="CHEBI:18420"/>
    </cofactor>
    <text evidence="9">Binds 1 Mg(2+) ion per subunit.</text>
</comment>
<dbReference type="InterPro" id="IPR050060">
    <property type="entry name" value="Phosphoglucosamine_mutase"/>
</dbReference>
<keyword evidence="4 9" id="KW-0460">Magnesium</keyword>
<dbReference type="GO" id="GO:0004615">
    <property type="term" value="F:phosphomannomutase activity"/>
    <property type="evidence" value="ECO:0007669"/>
    <property type="project" value="TreeGrafter"/>
</dbReference>
<dbReference type="SUPFAM" id="SSF53738">
    <property type="entry name" value="Phosphoglucomutase, first 3 domains"/>
    <property type="match status" value="3"/>
</dbReference>
<evidence type="ECO:0000259" key="11">
    <source>
        <dbReference type="Pfam" id="PF02878"/>
    </source>
</evidence>
<feature type="active site" description="Phosphoserine intermediate" evidence="9">
    <location>
        <position position="104"/>
    </location>
</feature>
<dbReference type="CDD" id="cd05802">
    <property type="entry name" value="GlmM"/>
    <property type="match status" value="1"/>
</dbReference>
<proteinExistence type="inferred from homology"/>
<evidence type="ECO:0000259" key="10">
    <source>
        <dbReference type="Pfam" id="PF00408"/>
    </source>
</evidence>
<dbReference type="GO" id="GO:0000287">
    <property type="term" value="F:magnesium ion binding"/>
    <property type="evidence" value="ECO:0007669"/>
    <property type="project" value="UniProtKB-UniRule"/>
</dbReference>
<feature type="binding site" evidence="9">
    <location>
        <position position="243"/>
    </location>
    <ligand>
        <name>Mg(2+)</name>
        <dbReference type="ChEBI" id="CHEBI:18420"/>
    </ligand>
</feature>
<dbReference type="GO" id="GO:0008966">
    <property type="term" value="F:phosphoglucosamine mutase activity"/>
    <property type="evidence" value="ECO:0007669"/>
    <property type="project" value="UniProtKB-UniRule"/>
</dbReference>
<keyword evidence="15" id="KW-1185">Reference proteome</keyword>
<sequence>MSRLFGTDGVRGLANRDITVELALDLSIAAAHVLGEQDRRAGRRPRAVVGRDPRVSGEFLSAAVCAGLASAGVDVHDVGVLPTPAVAFLTADMGATFGVMVSASHNAMPDNGIKFFATGGHKLPDAVEDELAARIGQEWERPQGADVGRIQRNRAGQARYVAHLLQALPNRLDGVTVVIDAAHGAASAVSPEVFRLAGAEVVEIGSDPDGLNINDGYGSTHLERLQGAVAERRADLGIAHDGDADRCLAVDADGNPLDGDQIMAVLALSLKDKGLLRENILVATVMSNLGLLQAMEREGITVKQTAVGDRYILEEMRRHDHSLGGEQSGHVILLDHATTGDGVLTGLLLAARVAETGRSIADLVSVMTRLPQVLVNVKGVDKSRVESDEGLQAAVAAAQERLDGSGRVLLRKSGTEPVVRVMVEAATFEEAQSTADSLAAVVQERLAL</sequence>
<dbReference type="EC" id="5.4.2.10" evidence="7 9"/>
<feature type="binding site" description="via phosphate group" evidence="9">
    <location>
        <position position="104"/>
    </location>
    <ligand>
        <name>Mg(2+)</name>
        <dbReference type="ChEBI" id="CHEBI:18420"/>
    </ligand>
</feature>
<keyword evidence="2 9" id="KW-0597">Phosphoprotein</keyword>
<comment type="caution">
    <text evidence="14">The sequence shown here is derived from an EMBL/GenBank/DDBJ whole genome shotgun (WGS) entry which is preliminary data.</text>
</comment>
<comment type="catalytic activity">
    <reaction evidence="6 9">
        <text>alpha-D-glucosamine 1-phosphate = D-glucosamine 6-phosphate</text>
        <dbReference type="Rhea" id="RHEA:23424"/>
        <dbReference type="ChEBI" id="CHEBI:58516"/>
        <dbReference type="ChEBI" id="CHEBI:58725"/>
        <dbReference type="EC" id="5.4.2.10"/>
    </reaction>
</comment>
<dbReference type="GO" id="GO:0006048">
    <property type="term" value="P:UDP-N-acetylglucosamine biosynthetic process"/>
    <property type="evidence" value="ECO:0007669"/>
    <property type="project" value="TreeGrafter"/>
</dbReference>
<dbReference type="EMBL" id="JAGSNF010000008">
    <property type="protein sequence ID" value="MBR7743022.1"/>
    <property type="molecule type" value="Genomic_DNA"/>
</dbReference>
<dbReference type="PANTHER" id="PTHR42946:SF1">
    <property type="entry name" value="PHOSPHOGLUCOMUTASE (ALPHA-D-GLUCOSE-1,6-BISPHOSPHATE-DEPENDENT)"/>
    <property type="match status" value="1"/>
</dbReference>
<evidence type="ECO:0000256" key="4">
    <source>
        <dbReference type="ARBA" id="ARBA00022842"/>
    </source>
</evidence>
<dbReference type="AlphaFoldDB" id="A0A941DAV3"/>
<dbReference type="Pfam" id="PF02879">
    <property type="entry name" value="PGM_PMM_II"/>
    <property type="match status" value="1"/>
</dbReference>
<dbReference type="RefSeq" id="WP_211602281.1">
    <property type="nucleotide sequence ID" value="NZ_JAGSNF010000008.1"/>
</dbReference>
<organism evidence="14 15">
    <name type="scientific">Phycicoccus avicenniae</name>
    <dbReference type="NCBI Taxonomy" id="2828860"/>
    <lineage>
        <taxon>Bacteria</taxon>
        <taxon>Bacillati</taxon>
        <taxon>Actinomycetota</taxon>
        <taxon>Actinomycetes</taxon>
        <taxon>Micrococcales</taxon>
        <taxon>Intrasporangiaceae</taxon>
        <taxon>Phycicoccus</taxon>
    </lineage>
</organism>
<evidence type="ECO:0000256" key="3">
    <source>
        <dbReference type="ARBA" id="ARBA00022723"/>
    </source>
</evidence>
<dbReference type="InterPro" id="IPR005846">
    <property type="entry name" value="A-D-PHexomutase_a/b/a-III"/>
</dbReference>
<comment type="function">
    <text evidence="9">Catalyzes the conversion of glucosamine-6-phosphate to glucosamine-1-phosphate.</text>
</comment>
<protein>
    <recommendedName>
        <fullName evidence="8 9">Phosphoglucosamine mutase</fullName>
        <ecNumber evidence="7 9">5.4.2.10</ecNumber>
    </recommendedName>
</protein>
<dbReference type="Pfam" id="PF02878">
    <property type="entry name" value="PGM_PMM_I"/>
    <property type="match status" value="1"/>
</dbReference>
<comment type="similarity">
    <text evidence="1 9">Belongs to the phosphohexose mutase family.</text>
</comment>
<comment type="PTM">
    <text evidence="9">Activated by phosphorylation.</text>
</comment>
<feature type="domain" description="Alpha-D-phosphohexomutase C-terminal" evidence="10">
    <location>
        <begin position="374"/>
        <end position="440"/>
    </location>
</feature>
<evidence type="ECO:0000259" key="13">
    <source>
        <dbReference type="Pfam" id="PF02880"/>
    </source>
</evidence>
<evidence type="ECO:0000256" key="9">
    <source>
        <dbReference type="HAMAP-Rule" id="MF_01554"/>
    </source>
</evidence>
<dbReference type="InterPro" id="IPR036900">
    <property type="entry name" value="A-D-PHexomutase_C_sf"/>
</dbReference>